<dbReference type="EMBL" id="JBCITK010000001">
    <property type="protein sequence ID" value="MEN0642562.1"/>
    <property type="molecule type" value="Genomic_DNA"/>
</dbReference>
<evidence type="ECO:0000256" key="2">
    <source>
        <dbReference type="ARBA" id="ARBA00012896"/>
    </source>
</evidence>
<proteinExistence type="inferred from homology"/>
<dbReference type="InterPro" id="IPR046346">
    <property type="entry name" value="Aminoacid_DH-like_N_sf"/>
</dbReference>
<name>A0ABU9VF97_9BACI</name>
<feature type="domain" description="Glutamate/phenylalanine/leucine/valine/L-tryptophan dehydrogenase C-terminal" evidence="6">
    <location>
        <begin position="184"/>
        <end position="414"/>
    </location>
</feature>
<keyword evidence="8" id="KW-1185">Reference proteome</keyword>
<reference evidence="7 8" key="1">
    <citation type="submission" date="2024-03" db="EMBL/GenBank/DDBJ databases">
        <title>Bacilli Hybrid Assemblies.</title>
        <authorList>
            <person name="Kovac J."/>
        </authorList>
    </citation>
    <scope>NUCLEOTIDE SEQUENCE [LARGE SCALE GENOMIC DNA]</scope>
    <source>
        <strain evidence="7 8">FSL R7-0666</strain>
    </source>
</reference>
<dbReference type="CDD" id="cd01076">
    <property type="entry name" value="NAD_bind_1_Glu_DH"/>
    <property type="match status" value="1"/>
</dbReference>
<keyword evidence="3 4" id="KW-0560">Oxidoreductase</keyword>
<dbReference type="RefSeq" id="WP_343129672.1">
    <property type="nucleotide sequence ID" value="NZ_JBCITK010000001.1"/>
</dbReference>
<comment type="caution">
    <text evidence="7">The sequence shown here is derived from an EMBL/GenBank/DDBJ whole genome shotgun (WGS) entry which is preliminary data.</text>
</comment>
<dbReference type="InterPro" id="IPR033922">
    <property type="entry name" value="NAD_bind_Glu_DH"/>
</dbReference>
<dbReference type="Gene3D" id="3.40.50.720">
    <property type="entry name" value="NAD(P)-binding Rossmann-like Domain"/>
    <property type="match status" value="1"/>
</dbReference>
<evidence type="ECO:0000313" key="7">
    <source>
        <dbReference type="EMBL" id="MEN0642562.1"/>
    </source>
</evidence>
<gene>
    <name evidence="7" type="ORF">MKY91_05250</name>
</gene>
<dbReference type="InterPro" id="IPR006095">
    <property type="entry name" value="Glu/Leu/Phe/Val/Trp_DH"/>
</dbReference>
<dbReference type="InterPro" id="IPR006097">
    <property type="entry name" value="Glu/Leu/Phe/Val/Trp_DH_dimer"/>
</dbReference>
<dbReference type="PRINTS" id="PR00082">
    <property type="entry name" value="GLFDHDRGNASE"/>
</dbReference>
<dbReference type="SUPFAM" id="SSF53223">
    <property type="entry name" value="Aminoacid dehydrogenase-like, N-terminal domain"/>
    <property type="match status" value="1"/>
</dbReference>
<protein>
    <recommendedName>
        <fullName evidence="2 4">Glutamate dehydrogenase</fullName>
    </recommendedName>
</protein>
<dbReference type="InterPro" id="IPR006096">
    <property type="entry name" value="Glu/Leu/Phe/Val/Trp_DH_C"/>
</dbReference>
<dbReference type="Pfam" id="PF02812">
    <property type="entry name" value="ELFV_dehydrog_N"/>
    <property type="match status" value="1"/>
</dbReference>
<dbReference type="InterPro" id="IPR014362">
    <property type="entry name" value="Glu_DH"/>
</dbReference>
<dbReference type="SMART" id="SM00839">
    <property type="entry name" value="ELFV_dehydrog"/>
    <property type="match status" value="1"/>
</dbReference>
<dbReference type="PROSITE" id="PS00074">
    <property type="entry name" value="GLFV_DEHYDROGENASE"/>
    <property type="match status" value="1"/>
</dbReference>
<dbReference type="Gene3D" id="3.40.50.10860">
    <property type="entry name" value="Leucine Dehydrogenase, chain A, domain 1"/>
    <property type="match status" value="1"/>
</dbReference>
<evidence type="ECO:0000256" key="3">
    <source>
        <dbReference type="ARBA" id="ARBA00023002"/>
    </source>
</evidence>
<dbReference type="PANTHER" id="PTHR11606">
    <property type="entry name" value="GLUTAMATE DEHYDROGENASE"/>
    <property type="match status" value="1"/>
</dbReference>
<dbReference type="InterPro" id="IPR036291">
    <property type="entry name" value="NAD(P)-bd_dom_sf"/>
</dbReference>
<dbReference type="Pfam" id="PF00208">
    <property type="entry name" value="ELFV_dehydrog"/>
    <property type="match status" value="1"/>
</dbReference>
<dbReference type="GO" id="GO:0016491">
    <property type="term" value="F:oxidoreductase activity"/>
    <property type="evidence" value="ECO:0007669"/>
    <property type="project" value="UniProtKB-KW"/>
</dbReference>
<sequence>MSQTEATAYDHVIEQIEEATKLIEIDPIIKDLLKTPKRVVHVSFPVERDDGSTTLFQAYRSQHSDALGPYKGGLRFHPEVDLEETKALSMWMSFKCALVEIPQGGGKGGVVCDPNELSEREVRRISRAFMEAMGDVVGPTQDIMAPDVNTNPTIMGYMMDTYSKRHSGFIPGIITGKPLILGGSEGRSQATAQGAVYLIERMLQDSNMEASSTSIAIQGFGNGGQIAAKLLYDLGFKVVAVSDSKTALYDQNGLDIPKAQEAKEGGDLASYGEDDCMSSPDDLLYVETDILIPAALDGVIHEDNVKQINAQLIVELANGPTTPAAEKVLVEQGIRVIPDILANSGGVIVSYLETVQNQMNYYWEEEEILKQLKGRIVTSYEKVVHHVETYETSYRTAAMILAIERLQEGMVARGWV</sequence>
<evidence type="ECO:0000256" key="1">
    <source>
        <dbReference type="ARBA" id="ARBA00006382"/>
    </source>
</evidence>
<dbReference type="InterPro" id="IPR033524">
    <property type="entry name" value="Glu/Leu/Phe/Val_DH_AS"/>
</dbReference>
<evidence type="ECO:0000256" key="4">
    <source>
        <dbReference type="PIRNR" id="PIRNR000185"/>
    </source>
</evidence>
<dbReference type="SUPFAM" id="SSF51735">
    <property type="entry name" value="NAD(P)-binding Rossmann-fold domains"/>
    <property type="match status" value="1"/>
</dbReference>
<organism evidence="7 8">
    <name type="scientific">Alkalicoccobacillus gibsonii</name>
    <dbReference type="NCBI Taxonomy" id="79881"/>
    <lineage>
        <taxon>Bacteria</taxon>
        <taxon>Bacillati</taxon>
        <taxon>Bacillota</taxon>
        <taxon>Bacilli</taxon>
        <taxon>Bacillales</taxon>
        <taxon>Bacillaceae</taxon>
        <taxon>Alkalicoccobacillus</taxon>
    </lineage>
</organism>
<comment type="similarity">
    <text evidence="1 4 5">Belongs to the Glu/Leu/Phe/Val dehydrogenases family.</text>
</comment>
<dbReference type="PANTHER" id="PTHR11606:SF13">
    <property type="entry name" value="GLUTAMATE DEHYDROGENASE 1, MITOCHONDRIAL"/>
    <property type="match status" value="1"/>
</dbReference>
<evidence type="ECO:0000313" key="8">
    <source>
        <dbReference type="Proteomes" id="UP001418796"/>
    </source>
</evidence>
<accession>A0ABU9VF97</accession>
<dbReference type="Proteomes" id="UP001418796">
    <property type="component" value="Unassembled WGS sequence"/>
</dbReference>
<evidence type="ECO:0000256" key="5">
    <source>
        <dbReference type="RuleBase" id="RU004417"/>
    </source>
</evidence>
<evidence type="ECO:0000259" key="6">
    <source>
        <dbReference type="SMART" id="SM00839"/>
    </source>
</evidence>
<dbReference type="PIRSF" id="PIRSF000185">
    <property type="entry name" value="Glu_DH"/>
    <property type="match status" value="1"/>
</dbReference>